<dbReference type="Gene3D" id="1.10.274.30">
    <property type="entry name" value="MRG domain"/>
    <property type="match status" value="1"/>
</dbReference>
<name>A0AA89AHX9_9ASTE</name>
<evidence type="ECO:0000259" key="1">
    <source>
        <dbReference type="Pfam" id="PF05712"/>
    </source>
</evidence>
<dbReference type="Proteomes" id="UP001188597">
    <property type="component" value="Unassembled WGS sequence"/>
</dbReference>
<dbReference type="Pfam" id="PF05712">
    <property type="entry name" value="MRG"/>
    <property type="match status" value="1"/>
</dbReference>
<comment type="caution">
    <text evidence="2">The sequence shown here is derived from an EMBL/GenBank/DDBJ whole genome shotgun (WGS) entry which is preliminary data.</text>
</comment>
<dbReference type="InterPro" id="IPR038217">
    <property type="entry name" value="MRG_C_sf"/>
</dbReference>
<dbReference type="EMBL" id="JAVXUP010002272">
    <property type="protein sequence ID" value="KAK3004349.1"/>
    <property type="molecule type" value="Genomic_DNA"/>
</dbReference>
<protein>
    <recommendedName>
        <fullName evidence="1">MRG domain-containing protein</fullName>
    </recommendedName>
</protein>
<proteinExistence type="predicted"/>
<accession>A0AA89AHX9</accession>
<gene>
    <name evidence="2" type="ORF">RJ639_018053</name>
</gene>
<evidence type="ECO:0000313" key="2">
    <source>
        <dbReference type="EMBL" id="KAK3004349.1"/>
    </source>
</evidence>
<dbReference type="InterPro" id="IPR026541">
    <property type="entry name" value="MRG_dom"/>
</dbReference>
<dbReference type="AlphaFoldDB" id="A0AA89AHX9"/>
<reference evidence="2" key="1">
    <citation type="submission" date="2022-12" db="EMBL/GenBank/DDBJ databases">
        <title>Draft genome assemblies for two species of Escallonia (Escalloniales).</title>
        <authorList>
            <person name="Chanderbali A."/>
            <person name="Dervinis C."/>
            <person name="Anghel I."/>
            <person name="Soltis D."/>
            <person name="Soltis P."/>
            <person name="Zapata F."/>
        </authorList>
    </citation>
    <scope>NUCLEOTIDE SEQUENCE</scope>
    <source>
        <strain evidence="2">UCBG64.0493</strain>
        <tissue evidence="2">Leaf</tissue>
    </source>
</reference>
<evidence type="ECO:0000313" key="3">
    <source>
        <dbReference type="Proteomes" id="UP001188597"/>
    </source>
</evidence>
<sequence>MSSLSTEGLTMCGQAKPPHLRCYFDKALPAMLFYKSEREQYQEAIADDVPPSTVLFNNLLSLPEQFKSSSSMASFCGTTPFWDTLILTYSVPSKFGECFPFSKSNFA</sequence>
<keyword evidence="3" id="KW-1185">Reference proteome</keyword>
<organism evidence="2 3">
    <name type="scientific">Escallonia herrerae</name>
    <dbReference type="NCBI Taxonomy" id="1293975"/>
    <lineage>
        <taxon>Eukaryota</taxon>
        <taxon>Viridiplantae</taxon>
        <taxon>Streptophyta</taxon>
        <taxon>Embryophyta</taxon>
        <taxon>Tracheophyta</taxon>
        <taxon>Spermatophyta</taxon>
        <taxon>Magnoliopsida</taxon>
        <taxon>eudicotyledons</taxon>
        <taxon>Gunneridae</taxon>
        <taxon>Pentapetalae</taxon>
        <taxon>asterids</taxon>
        <taxon>campanulids</taxon>
        <taxon>Escalloniales</taxon>
        <taxon>Escalloniaceae</taxon>
        <taxon>Escallonia</taxon>
    </lineage>
</organism>
<feature type="domain" description="MRG" evidence="1">
    <location>
        <begin position="19"/>
        <end position="46"/>
    </location>
</feature>